<proteinExistence type="inferred from homology"/>
<dbReference type="EMBL" id="CP026952">
    <property type="protein sequence ID" value="AWB93720.1"/>
    <property type="molecule type" value="Genomic_DNA"/>
</dbReference>
<keyword evidence="3" id="KW-0732">Signal</keyword>
<sequence>MRAVIGHLSGRGDQHRRGRIVQCRPPGAPPHGGKDMSNRSRRRTTALALALGASLTLAACGSGSDSGSSGGGGGKGDFTVGISNAQGAQPILKLTQDSFTAAAKRDGIKVKALDAQLDPAKQVTDVDQLVAQRVDLIVVYPLDANSLKPALKRAEAAGIKVVGWAGMASPDADPGVLTSNVDTGGSYRGSKLLGDYVKDKVGGQSKVLGVGLGVPVPALETMMSQYDKTVTDGTDISWIGRVDNPTDDIAGAQKVVATALTKYQNDVQAIMAYNDSSAIGAAVAAKAAGLKDVVIVGQNGDEDGVKAVEDGRLSATVDLVPWRTGLILATVSKAILDGKKVPAYIESPTELFTKENLGDRVPWDEAKSKIASGAMTCADGGGCPDDVASLVK</sequence>
<evidence type="ECO:0000256" key="2">
    <source>
        <dbReference type="ARBA" id="ARBA00007639"/>
    </source>
</evidence>
<evidence type="ECO:0000313" key="4">
    <source>
        <dbReference type="EMBL" id="AWB93720.1"/>
    </source>
</evidence>
<dbReference type="SUPFAM" id="SSF53822">
    <property type="entry name" value="Periplasmic binding protein-like I"/>
    <property type="match status" value="1"/>
</dbReference>
<protein>
    <submittedName>
        <fullName evidence="4">Uncharacterized protein</fullName>
    </submittedName>
</protein>
<dbReference type="GO" id="GO:0030246">
    <property type="term" value="F:carbohydrate binding"/>
    <property type="evidence" value="ECO:0007669"/>
    <property type="project" value="UniProtKB-ARBA"/>
</dbReference>
<dbReference type="PANTHER" id="PTHR46847:SF3">
    <property type="entry name" value="GALACTOFURANOSE-BINDING PROTEIN YTFQ"/>
    <property type="match status" value="1"/>
</dbReference>
<dbReference type="AlphaFoldDB" id="A0A2S0WQZ8"/>
<dbReference type="Proteomes" id="UP000244384">
    <property type="component" value="Chromosome"/>
</dbReference>
<accession>A0A5F2EM55</accession>
<dbReference type="Gene3D" id="3.40.50.2300">
    <property type="match status" value="2"/>
</dbReference>
<dbReference type="KEGG" id="aez:C3E78_16705"/>
<accession>A0A2S0WQZ8</accession>
<dbReference type="InterPro" id="IPR025997">
    <property type="entry name" value="SBP_2_dom"/>
</dbReference>
<dbReference type="CDD" id="cd01536">
    <property type="entry name" value="PBP1_ABC_sugar_binding-like"/>
    <property type="match status" value="1"/>
</dbReference>
<comment type="subcellular location">
    <subcellularLocation>
        <location evidence="1">Cell envelope</location>
    </subcellularLocation>
</comment>
<keyword evidence="5" id="KW-1185">Reference proteome</keyword>
<dbReference type="GO" id="GO:0030313">
    <property type="term" value="C:cell envelope"/>
    <property type="evidence" value="ECO:0007669"/>
    <property type="project" value="UniProtKB-SubCell"/>
</dbReference>
<evidence type="ECO:0000256" key="3">
    <source>
        <dbReference type="ARBA" id="ARBA00022729"/>
    </source>
</evidence>
<evidence type="ECO:0000256" key="1">
    <source>
        <dbReference type="ARBA" id="ARBA00004196"/>
    </source>
</evidence>
<gene>
    <name evidence="4" type="ORF">C3E78_16705</name>
</gene>
<name>A0A2S0WQZ8_9ACTN</name>
<organism evidence="4 5">
    <name type="scientific">Aeromicrobium chenweiae</name>
    <dbReference type="NCBI Taxonomy" id="2079793"/>
    <lineage>
        <taxon>Bacteria</taxon>
        <taxon>Bacillati</taxon>
        <taxon>Actinomycetota</taxon>
        <taxon>Actinomycetes</taxon>
        <taxon>Propionibacteriales</taxon>
        <taxon>Nocardioidaceae</taxon>
        <taxon>Aeromicrobium</taxon>
    </lineage>
</organism>
<dbReference type="InterPro" id="IPR028082">
    <property type="entry name" value="Peripla_BP_I"/>
</dbReference>
<reference evidence="5" key="1">
    <citation type="submission" date="2018-01" db="EMBL/GenBank/DDBJ databases">
        <authorList>
            <person name="Li J."/>
        </authorList>
    </citation>
    <scope>NUCLEOTIDE SEQUENCE [LARGE SCALE GENOMIC DNA]</scope>
    <source>
        <strain evidence="5">592</strain>
    </source>
</reference>
<dbReference type="Pfam" id="PF13407">
    <property type="entry name" value="Peripla_BP_4"/>
    <property type="match status" value="1"/>
</dbReference>
<comment type="similarity">
    <text evidence="2">Belongs to the bacterial solute-binding protein 2 family.</text>
</comment>
<dbReference type="PANTHER" id="PTHR46847">
    <property type="entry name" value="D-ALLOSE-BINDING PERIPLASMIC PROTEIN-RELATED"/>
    <property type="match status" value="1"/>
</dbReference>
<evidence type="ECO:0000313" key="5">
    <source>
        <dbReference type="Proteomes" id="UP000244384"/>
    </source>
</evidence>